<dbReference type="AlphaFoldDB" id="A0A1J6I398"/>
<feature type="non-terminal residue" evidence="2">
    <location>
        <position position="167"/>
    </location>
</feature>
<name>A0A1J6I398_NICAT</name>
<reference evidence="2" key="1">
    <citation type="submission" date="2016-11" db="EMBL/GenBank/DDBJ databases">
        <title>The genome of Nicotiana attenuata.</title>
        <authorList>
            <person name="Xu S."/>
            <person name="Brockmoeller T."/>
            <person name="Gaquerel E."/>
            <person name="Navarro A."/>
            <person name="Kuhl H."/>
            <person name="Gase K."/>
            <person name="Ling Z."/>
            <person name="Zhou W."/>
            <person name="Kreitzer C."/>
            <person name="Stanke M."/>
            <person name="Tang H."/>
            <person name="Lyons E."/>
            <person name="Pandey P."/>
            <person name="Pandey S.P."/>
            <person name="Timmermann B."/>
            <person name="Baldwin I.T."/>
        </authorList>
    </citation>
    <scope>NUCLEOTIDE SEQUENCE [LARGE SCALE GENOMIC DNA]</scope>
    <source>
        <strain evidence="2">UT</strain>
    </source>
</reference>
<protein>
    <submittedName>
        <fullName evidence="2">Uncharacterized protein</fullName>
    </submittedName>
</protein>
<feature type="compositionally biased region" description="Polar residues" evidence="1">
    <location>
        <begin position="88"/>
        <end position="110"/>
    </location>
</feature>
<feature type="non-terminal residue" evidence="2">
    <location>
        <position position="1"/>
    </location>
</feature>
<dbReference type="Proteomes" id="UP000187609">
    <property type="component" value="Unassembled WGS sequence"/>
</dbReference>
<dbReference type="EMBL" id="MJEQ01037191">
    <property type="protein sequence ID" value="OIS98993.1"/>
    <property type="molecule type" value="Genomic_DNA"/>
</dbReference>
<comment type="caution">
    <text evidence="2">The sequence shown here is derived from an EMBL/GenBank/DDBJ whole genome shotgun (WGS) entry which is preliminary data.</text>
</comment>
<keyword evidence="3" id="KW-1185">Reference proteome</keyword>
<feature type="region of interest" description="Disordered" evidence="1">
    <location>
        <begin position="42"/>
        <end position="151"/>
    </location>
</feature>
<evidence type="ECO:0000313" key="2">
    <source>
        <dbReference type="EMBL" id="OIS98993.1"/>
    </source>
</evidence>
<dbReference type="Gramene" id="OIS98993">
    <property type="protein sequence ID" value="OIS98993"/>
    <property type="gene ID" value="A4A49_60858"/>
</dbReference>
<organism evidence="2 3">
    <name type="scientific">Nicotiana attenuata</name>
    <name type="common">Coyote tobacco</name>
    <dbReference type="NCBI Taxonomy" id="49451"/>
    <lineage>
        <taxon>Eukaryota</taxon>
        <taxon>Viridiplantae</taxon>
        <taxon>Streptophyta</taxon>
        <taxon>Embryophyta</taxon>
        <taxon>Tracheophyta</taxon>
        <taxon>Spermatophyta</taxon>
        <taxon>Magnoliopsida</taxon>
        <taxon>eudicotyledons</taxon>
        <taxon>Gunneridae</taxon>
        <taxon>Pentapetalae</taxon>
        <taxon>asterids</taxon>
        <taxon>lamiids</taxon>
        <taxon>Solanales</taxon>
        <taxon>Solanaceae</taxon>
        <taxon>Nicotianoideae</taxon>
        <taxon>Nicotianeae</taxon>
        <taxon>Nicotiana</taxon>
    </lineage>
</organism>
<feature type="compositionally biased region" description="Polar residues" evidence="1">
    <location>
        <begin position="118"/>
        <end position="133"/>
    </location>
</feature>
<proteinExistence type="predicted"/>
<gene>
    <name evidence="2" type="ORF">A4A49_60858</name>
</gene>
<sequence>IDLSTNCFFVCRDVVFKEHIFPFAKSFSQAPIAGDNTIPYMSATEPLSGTDLQPERTDINDSGEEVVQPGYHDDLTTTDARRYENEQHSTAVAGSTSTDMPEAEATTSSSDDVRMLASEQQQPTLQDNHTVSSGIEMGNNELRRSKRTAKEPLWLQDYVTTKGNQGS</sequence>
<accession>A0A1J6I398</accession>
<evidence type="ECO:0000313" key="3">
    <source>
        <dbReference type="Proteomes" id="UP000187609"/>
    </source>
</evidence>
<evidence type="ECO:0000256" key="1">
    <source>
        <dbReference type="SAM" id="MobiDB-lite"/>
    </source>
</evidence>
<feature type="compositionally biased region" description="Basic and acidic residues" evidence="1">
    <location>
        <begin position="71"/>
        <end position="87"/>
    </location>
</feature>